<evidence type="ECO:0000313" key="9">
    <source>
        <dbReference type="EMBL" id="MCZ3666907.1"/>
    </source>
</evidence>
<dbReference type="Proteomes" id="UP001212401">
    <property type="component" value="Unassembled WGS sequence"/>
</dbReference>
<comment type="similarity">
    <text evidence="2">Belongs to the acyltransferase 3 family.</text>
</comment>
<feature type="transmembrane region" description="Helical" evidence="7">
    <location>
        <begin position="88"/>
        <end position="105"/>
    </location>
</feature>
<feature type="transmembrane region" description="Helical" evidence="7">
    <location>
        <begin position="328"/>
        <end position="354"/>
    </location>
</feature>
<feature type="transmembrane region" description="Helical" evidence="7">
    <location>
        <begin position="45"/>
        <end position="67"/>
    </location>
</feature>
<keyword evidence="5 7" id="KW-1133">Transmembrane helix</keyword>
<keyword evidence="9" id="KW-0808">Transferase</keyword>
<evidence type="ECO:0000256" key="5">
    <source>
        <dbReference type="ARBA" id="ARBA00022989"/>
    </source>
</evidence>
<dbReference type="Pfam" id="PF01757">
    <property type="entry name" value="Acyl_transf_3"/>
    <property type="match status" value="1"/>
</dbReference>
<sequence length="369" mass="43737">MQQLGAESQADIGDFVKLFAVITVMIQSIISFLMQTSLPVGQQFLLGGIYEVVKFSASAFIFGILFSSTRTHPMARLRDYPRFMINRWHILFIPSILWTTVYLIFLPQLQQHGHYHNLTSFGWQFINGNAAPHLWYNVMMLQFIILMPIFWGLARWCTGKPQRGILIFSLTLAFELAWHWIYKLEIFHGPQAQQWYLFDRIFPSFIIFAVSGTLLWVFHESICLFVMKHWGLLVTIWCLLLYYVTFNFFNYGTPVKLDNAPYYLPSMIFYNLASIGLIATIAMYMQKFRSQWLPLVHWVALYAHRAYLSHVFWLYWNWKLLAHWTIPLMIKFPLLIIMTVLLAFISAYGFHWLWSTFKYSFHFRHLING</sequence>
<evidence type="ECO:0000256" key="1">
    <source>
        <dbReference type="ARBA" id="ARBA00004651"/>
    </source>
</evidence>
<dbReference type="PANTHER" id="PTHR40074:SF2">
    <property type="entry name" value="O-ACETYLTRANSFERASE WECH"/>
    <property type="match status" value="1"/>
</dbReference>
<evidence type="ECO:0000256" key="7">
    <source>
        <dbReference type="SAM" id="Phobius"/>
    </source>
</evidence>
<feature type="transmembrane region" description="Helical" evidence="7">
    <location>
        <begin position="12"/>
        <end position="33"/>
    </location>
</feature>
<feature type="transmembrane region" description="Helical" evidence="7">
    <location>
        <begin position="295"/>
        <end position="316"/>
    </location>
</feature>
<evidence type="ECO:0000256" key="4">
    <source>
        <dbReference type="ARBA" id="ARBA00022692"/>
    </source>
</evidence>
<organism evidence="9 11">
    <name type="scientific">Limosilactobacillus vaginalis</name>
    <dbReference type="NCBI Taxonomy" id="1633"/>
    <lineage>
        <taxon>Bacteria</taxon>
        <taxon>Bacillati</taxon>
        <taxon>Bacillota</taxon>
        <taxon>Bacilli</taxon>
        <taxon>Lactobacillales</taxon>
        <taxon>Lactobacillaceae</taxon>
        <taxon>Limosilactobacillus</taxon>
    </lineage>
</organism>
<dbReference type="RefSeq" id="WP_124031850.1">
    <property type="nucleotide sequence ID" value="NZ_CAKMAX010000001.1"/>
</dbReference>
<keyword evidence="12" id="KW-1185">Reference proteome</keyword>
<dbReference type="EMBL" id="JAKHMS010000002">
    <property type="protein sequence ID" value="MCZ3780896.1"/>
    <property type="molecule type" value="Genomic_DNA"/>
</dbReference>
<accession>A0AAW5WQV2</accession>
<keyword evidence="6 7" id="KW-0472">Membrane</keyword>
<evidence type="ECO:0000259" key="8">
    <source>
        <dbReference type="Pfam" id="PF01757"/>
    </source>
</evidence>
<evidence type="ECO:0000256" key="3">
    <source>
        <dbReference type="ARBA" id="ARBA00022475"/>
    </source>
</evidence>
<dbReference type="AlphaFoldDB" id="A0AAW5WQV2"/>
<dbReference type="GO" id="GO:0016413">
    <property type="term" value="F:O-acetyltransferase activity"/>
    <property type="evidence" value="ECO:0007669"/>
    <property type="project" value="TreeGrafter"/>
</dbReference>
<dbReference type="GO" id="GO:0009246">
    <property type="term" value="P:enterobacterial common antigen biosynthetic process"/>
    <property type="evidence" value="ECO:0007669"/>
    <property type="project" value="TreeGrafter"/>
</dbReference>
<evidence type="ECO:0000313" key="11">
    <source>
        <dbReference type="Proteomes" id="UP001212401"/>
    </source>
</evidence>
<keyword evidence="9" id="KW-0012">Acyltransferase</keyword>
<feature type="transmembrane region" description="Helical" evidence="7">
    <location>
        <begin position="165"/>
        <end position="181"/>
    </location>
</feature>
<evidence type="ECO:0000313" key="12">
    <source>
        <dbReference type="Proteomes" id="UP001527392"/>
    </source>
</evidence>
<dbReference type="InterPro" id="IPR002656">
    <property type="entry name" value="Acyl_transf_3_dom"/>
</dbReference>
<dbReference type="PANTHER" id="PTHR40074">
    <property type="entry name" value="O-ACETYLTRANSFERASE WECH"/>
    <property type="match status" value="1"/>
</dbReference>
<name>A0AAW5WQV2_9LACO</name>
<feature type="transmembrane region" description="Helical" evidence="7">
    <location>
        <begin position="230"/>
        <end position="250"/>
    </location>
</feature>
<keyword evidence="3" id="KW-1003">Cell membrane</keyword>
<dbReference type="GO" id="GO:0005886">
    <property type="term" value="C:plasma membrane"/>
    <property type="evidence" value="ECO:0007669"/>
    <property type="project" value="UniProtKB-SubCell"/>
</dbReference>
<evidence type="ECO:0000256" key="6">
    <source>
        <dbReference type="ARBA" id="ARBA00023136"/>
    </source>
</evidence>
<reference evidence="9 12" key="1">
    <citation type="submission" date="2022-01" db="EMBL/GenBank/DDBJ databases">
        <title>VMRC isolate genome collection.</title>
        <authorList>
            <person name="France M."/>
            <person name="Rutt L."/>
            <person name="Humphrys M."/>
            <person name="Ravel J."/>
        </authorList>
    </citation>
    <scope>NUCLEOTIDE SEQUENCE</scope>
    <source>
        <strain evidence="10 12">C0030B4</strain>
        <strain evidence="9">C0048A1</strain>
    </source>
</reference>
<comment type="caution">
    <text evidence="9">The sequence shown here is derived from an EMBL/GenBank/DDBJ whole genome shotgun (WGS) entry which is preliminary data.</text>
</comment>
<keyword evidence="4 7" id="KW-0812">Transmembrane</keyword>
<protein>
    <submittedName>
        <fullName evidence="9">Acyltransferase</fullName>
    </submittedName>
</protein>
<evidence type="ECO:0000313" key="10">
    <source>
        <dbReference type="EMBL" id="MCZ3780896.1"/>
    </source>
</evidence>
<dbReference type="EMBL" id="JAKHPH010000002">
    <property type="protein sequence ID" value="MCZ3666907.1"/>
    <property type="molecule type" value="Genomic_DNA"/>
</dbReference>
<gene>
    <name evidence="10" type="ORF">L2504_01870</name>
    <name evidence="9" type="ORF">L2724_01235</name>
</gene>
<comment type="subcellular location">
    <subcellularLocation>
        <location evidence="1">Cell membrane</location>
        <topology evidence="1">Multi-pass membrane protein</topology>
    </subcellularLocation>
</comment>
<dbReference type="Proteomes" id="UP001527392">
    <property type="component" value="Unassembled WGS sequence"/>
</dbReference>
<feature type="transmembrane region" description="Helical" evidence="7">
    <location>
        <begin position="134"/>
        <end position="153"/>
    </location>
</feature>
<feature type="domain" description="Acyltransferase 3" evidence="8">
    <location>
        <begin position="14"/>
        <end position="346"/>
    </location>
</feature>
<feature type="transmembrane region" description="Helical" evidence="7">
    <location>
        <begin position="262"/>
        <end position="283"/>
    </location>
</feature>
<evidence type="ECO:0000256" key="2">
    <source>
        <dbReference type="ARBA" id="ARBA00007400"/>
    </source>
</evidence>
<feature type="transmembrane region" description="Helical" evidence="7">
    <location>
        <begin position="201"/>
        <end position="218"/>
    </location>
</feature>
<proteinExistence type="inferred from homology"/>